<dbReference type="PANTHER" id="PTHR21013:SF10">
    <property type="entry name" value="ATP SYNTHASE MITOCHONDRIAL F1 COMPLEX ASSEMBLY FACTOR 2"/>
    <property type="match status" value="1"/>
</dbReference>
<dbReference type="Pfam" id="PF07542">
    <property type="entry name" value="ATP12"/>
    <property type="match status" value="1"/>
</dbReference>
<keyword evidence="3" id="KW-1185">Reference proteome</keyword>
<reference evidence="2" key="1">
    <citation type="submission" date="2023-08" db="EMBL/GenBank/DDBJ databases">
        <title>A de novo genome assembly of Solanum verrucosum Schlechtendal, a Mexican diploid species geographically isolated from the other diploid A-genome species in potato relatives.</title>
        <authorList>
            <person name="Hosaka K."/>
        </authorList>
    </citation>
    <scope>NUCLEOTIDE SEQUENCE</scope>
    <source>
        <tissue evidence="2">Young leaves</tissue>
    </source>
</reference>
<proteinExistence type="predicted"/>
<dbReference type="InterPro" id="IPR023335">
    <property type="entry name" value="ATP12_ortho_dom_sf"/>
</dbReference>
<dbReference type="GO" id="GO:0033615">
    <property type="term" value="P:mitochondrial proton-transporting ATP synthase complex assembly"/>
    <property type="evidence" value="ECO:0007669"/>
    <property type="project" value="TreeGrafter"/>
</dbReference>
<feature type="region of interest" description="Disordered" evidence="1">
    <location>
        <begin position="35"/>
        <end position="62"/>
    </location>
</feature>
<dbReference type="AlphaFoldDB" id="A0AAF0TLI9"/>
<dbReference type="GO" id="GO:0005739">
    <property type="term" value="C:mitochondrion"/>
    <property type="evidence" value="ECO:0007669"/>
    <property type="project" value="TreeGrafter"/>
</dbReference>
<dbReference type="SUPFAM" id="SSF160909">
    <property type="entry name" value="ATP12-like"/>
    <property type="match status" value="1"/>
</dbReference>
<dbReference type="InterPro" id="IPR011419">
    <property type="entry name" value="ATP12_ATP_synth-F1-assembly"/>
</dbReference>
<protein>
    <submittedName>
        <fullName evidence="2">Uncharacterized protein</fullName>
    </submittedName>
</protein>
<dbReference type="Proteomes" id="UP001234989">
    <property type="component" value="Chromosome 2"/>
</dbReference>
<gene>
    <name evidence="2" type="ORF">MTR67_011005</name>
</gene>
<evidence type="ECO:0000313" key="3">
    <source>
        <dbReference type="Proteomes" id="UP001234989"/>
    </source>
</evidence>
<evidence type="ECO:0000256" key="1">
    <source>
        <dbReference type="SAM" id="MobiDB-lite"/>
    </source>
</evidence>
<dbReference type="PANTHER" id="PTHR21013">
    <property type="entry name" value="ATP SYNTHASE MITOCHONDRIAL F1 COMPLEX ASSEMBLY FACTOR 2/ATP12 PROTEIN, MITOCHONDRIAL PRECURSOR"/>
    <property type="match status" value="1"/>
</dbReference>
<evidence type="ECO:0000313" key="2">
    <source>
        <dbReference type="EMBL" id="WMV17620.1"/>
    </source>
</evidence>
<dbReference type="Gene3D" id="1.10.3580.10">
    <property type="entry name" value="ATP12 ATPase"/>
    <property type="match status" value="1"/>
</dbReference>
<dbReference type="EMBL" id="CP133613">
    <property type="protein sequence ID" value="WMV17620.1"/>
    <property type="molecule type" value="Genomic_DNA"/>
</dbReference>
<organism evidence="2 3">
    <name type="scientific">Solanum verrucosum</name>
    <dbReference type="NCBI Taxonomy" id="315347"/>
    <lineage>
        <taxon>Eukaryota</taxon>
        <taxon>Viridiplantae</taxon>
        <taxon>Streptophyta</taxon>
        <taxon>Embryophyta</taxon>
        <taxon>Tracheophyta</taxon>
        <taxon>Spermatophyta</taxon>
        <taxon>Magnoliopsida</taxon>
        <taxon>eudicotyledons</taxon>
        <taxon>Gunneridae</taxon>
        <taxon>Pentapetalae</taxon>
        <taxon>asterids</taxon>
        <taxon>lamiids</taxon>
        <taxon>Solanales</taxon>
        <taxon>Solanaceae</taxon>
        <taxon>Solanoideae</taxon>
        <taxon>Solaneae</taxon>
        <taxon>Solanum</taxon>
    </lineage>
</organism>
<accession>A0AAF0TLI9</accession>
<name>A0AAF0TLI9_SOLVR</name>
<sequence>MAAEIVRRSLKASNFSLLRTLTSFQTRSFSNLAESVQPESDAPSSSFTFSENSGDGDSNSQRKSAIDDNIFINGPKKGFFVKRSGIFDDAYVFHDWINCGKEPPLKCPTLALAKAIAAEWEYQEVDGIRPFTMPLMKLSCTALERVPLTRHKLIEYLMKKFPQDLVFCRAPGDNDLTSGVLGILFCKV</sequence>